<proteinExistence type="predicted"/>
<gene>
    <name evidence="2" type="ORF">DDF84_031175</name>
</gene>
<sequence>MLSNNSGDLANCAAPERKVCREGDTPARRAPADTSSRQRSEVVPQTNDGTQRRANLAQGVRGRQVLVQTSMSPPIRRSLTPLYCIRPFTEA</sequence>
<feature type="compositionally biased region" description="Polar residues" evidence="1">
    <location>
        <begin position="41"/>
        <end position="53"/>
    </location>
</feature>
<organism evidence="2 3">
    <name type="scientific">Cupriavidus metallidurans</name>
    <dbReference type="NCBI Taxonomy" id="119219"/>
    <lineage>
        <taxon>Bacteria</taxon>
        <taxon>Pseudomonadati</taxon>
        <taxon>Pseudomonadota</taxon>
        <taxon>Betaproteobacteria</taxon>
        <taxon>Burkholderiales</taxon>
        <taxon>Burkholderiaceae</taxon>
        <taxon>Cupriavidus</taxon>
    </lineage>
</organism>
<dbReference type="Proteomes" id="UP000253772">
    <property type="component" value="Chromosome c2"/>
</dbReference>
<protein>
    <submittedName>
        <fullName evidence="2">Uncharacterized protein</fullName>
    </submittedName>
</protein>
<evidence type="ECO:0000313" key="2">
    <source>
        <dbReference type="EMBL" id="QBP13994.1"/>
    </source>
</evidence>
<name>A0A482J4P7_9BURK</name>
<accession>A0A482J4P7</accession>
<feature type="region of interest" description="Disordered" evidence="1">
    <location>
        <begin position="1"/>
        <end position="57"/>
    </location>
</feature>
<reference evidence="2 3" key="1">
    <citation type="submission" date="2019-03" db="EMBL/GenBank/DDBJ databases">
        <title>Comparative insights into the high quality Complete genome sequence of highly metal resistant Cupriavidus metallidurans strain BS1 isolated from a gold-copper mine.</title>
        <authorList>
            <person name="Mazhar H.S."/>
            <person name="Rensing C."/>
        </authorList>
    </citation>
    <scope>NUCLEOTIDE SEQUENCE [LARGE SCALE GENOMIC DNA]</scope>
    <source>
        <strain evidence="2 3">BS1</strain>
    </source>
</reference>
<feature type="compositionally biased region" description="Basic and acidic residues" evidence="1">
    <location>
        <begin position="15"/>
        <end position="40"/>
    </location>
</feature>
<dbReference type="AlphaFoldDB" id="A0A482J4P7"/>
<dbReference type="EMBL" id="CP037901">
    <property type="protein sequence ID" value="QBP13994.1"/>
    <property type="molecule type" value="Genomic_DNA"/>
</dbReference>
<evidence type="ECO:0000256" key="1">
    <source>
        <dbReference type="SAM" id="MobiDB-lite"/>
    </source>
</evidence>
<evidence type="ECO:0000313" key="3">
    <source>
        <dbReference type="Proteomes" id="UP000253772"/>
    </source>
</evidence>